<evidence type="ECO:0000256" key="15">
    <source>
        <dbReference type="ARBA" id="ARBA00023136"/>
    </source>
</evidence>
<dbReference type="GO" id="GO:0004326">
    <property type="term" value="F:tetrahydrofolylpolyglutamate synthase activity"/>
    <property type="evidence" value="ECO:0007669"/>
    <property type="project" value="UniProtKB-EC"/>
</dbReference>
<proteinExistence type="inferred from homology"/>
<dbReference type="InterPro" id="IPR036565">
    <property type="entry name" value="Mur-like_cat_sf"/>
</dbReference>
<keyword evidence="13" id="KW-0460">Magnesium</keyword>
<evidence type="ECO:0000256" key="17">
    <source>
        <dbReference type="PIRNR" id="PIRNR038895"/>
    </source>
</evidence>
<comment type="subcellular location">
    <subcellularLocation>
        <location evidence="3">Cytoplasm</location>
    </subcellularLocation>
    <subcellularLocation>
        <location evidence="1">Mitochondrion inner membrane</location>
    </subcellularLocation>
    <subcellularLocation>
        <location evidence="2">Mitochondrion matrix</location>
    </subcellularLocation>
</comment>
<dbReference type="Gene3D" id="3.40.1190.10">
    <property type="entry name" value="Mur-like, catalytic domain"/>
    <property type="match status" value="1"/>
</dbReference>
<dbReference type="NCBIfam" id="TIGR01499">
    <property type="entry name" value="folC"/>
    <property type="match status" value="1"/>
</dbReference>
<organism evidence="18 19">
    <name type="scientific">Discina gigas</name>
    <dbReference type="NCBI Taxonomy" id="1032678"/>
    <lineage>
        <taxon>Eukaryota</taxon>
        <taxon>Fungi</taxon>
        <taxon>Dikarya</taxon>
        <taxon>Ascomycota</taxon>
        <taxon>Pezizomycotina</taxon>
        <taxon>Pezizomycetes</taxon>
        <taxon>Pezizales</taxon>
        <taxon>Discinaceae</taxon>
        <taxon>Discina</taxon>
    </lineage>
</organism>
<dbReference type="PROSITE" id="PS01011">
    <property type="entry name" value="FOLYLPOLYGLU_SYNT_1"/>
    <property type="match status" value="1"/>
</dbReference>
<dbReference type="PIRSF" id="PIRSF038895">
    <property type="entry name" value="FPGS"/>
    <property type="match status" value="1"/>
</dbReference>
<evidence type="ECO:0000256" key="13">
    <source>
        <dbReference type="ARBA" id="ARBA00022842"/>
    </source>
</evidence>
<evidence type="ECO:0000256" key="7">
    <source>
        <dbReference type="ARBA" id="ARBA00022563"/>
    </source>
</evidence>
<evidence type="ECO:0000256" key="1">
    <source>
        <dbReference type="ARBA" id="ARBA00004273"/>
    </source>
</evidence>
<dbReference type="InterPro" id="IPR023600">
    <property type="entry name" value="Folylpolyglutamate_synth_euk"/>
</dbReference>
<comment type="caution">
    <text evidence="18">The sequence shown here is derived from an EMBL/GenBank/DDBJ whole genome shotgun (WGS) entry which is preliminary data.</text>
</comment>
<evidence type="ECO:0000256" key="16">
    <source>
        <dbReference type="ARBA" id="ARBA00047493"/>
    </source>
</evidence>
<evidence type="ECO:0000313" key="18">
    <source>
        <dbReference type="EMBL" id="KAL0639792.1"/>
    </source>
</evidence>
<keyword evidence="11" id="KW-0999">Mitochondrion inner membrane</keyword>
<keyword evidence="14" id="KW-0496">Mitochondrion</keyword>
<dbReference type="Proteomes" id="UP001447188">
    <property type="component" value="Unassembled WGS sequence"/>
</dbReference>
<name>A0ABR3GVP9_9PEZI</name>
<reference evidence="18 19" key="1">
    <citation type="submission" date="2024-02" db="EMBL/GenBank/DDBJ databases">
        <title>Discinaceae phylogenomics.</title>
        <authorList>
            <person name="Dirks A.C."/>
            <person name="James T.Y."/>
        </authorList>
    </citation>
    <scope>NUCLEOTIDE SEQUENCE [LARGE SCALE GENOMIC DNA]</scope>
    <source>
        <strain evidence="18 19">ACD0624</strain>
    </source>
</reference>
<comment type="cofactor">
    <cofactor evidence="17">
        <name>a monovalent cation</name>
        <dbReference type="ChEBI" id="CHEBI:60242"/>
    </cofactor>
    <text evidence="17">A monovalent cation.</text>
</comment>
<keyword evidence="9" id="KW-0479">Metal-binding</keyword>
<keyword evidence="12" id="KW-0067">ATP-binding</keyword>
<evidence type="ECO:0000256" key="14">
    <source>
        <dbReference type="ARBA" id="ARBA00023128"/>
    </source>
</evidence>
<dbReference type="PROSITE" id="PS01012">
    <property type="entry name" value="FOLYLPOLYGLU_SYNT_2"/>
    <property type="match status" value="1"/>
</dbReference>
<evidence type="ECO:0000256" key="2">
    <source>
        <dbReference type="ARBA" id="ARBA00004305"/>
    </source>
</evidence>
<evidence type="ECO:0000256" key="6">
    <source>
        <dbReference type="ARBA" id="ARBA00022490"/>
    </source>
</evidence>
<dbReference type="SUPFAM" id="SSF53623">
    <property type="entry name" value="MurD-like peptide ligases, catalytic domain"/>
    <property type="match status" value="1"/>
</dbReference>
<evidence type="ECO:0000256" key="8">
    <source>
        <dbReference type="ARBA" id="ARBA00022598"/>
    </source>
</evidence>
<dbReference type="InterPro" id="IPR036615">
    <property type="entry name" value="Mur_ligase_C_dom_sf"/>
</dbReference>
<keyword evidence="7 17" id="KW-0554">One-carbon metabolism</keyword>
<accession>A0ABR3GVP9</accession>
<gene>
    <name evidence="18" type="primary">MET7_2</name>
    <name evidence="18" type="ORF">Q9L58_001107</name>
</gene>
<comment type="similarity">
    <text evidence="5 17">Belongs to the folylpolyglutamate synthase family.</text>
</comment>
<dbReference type="InterPro" id="IPR001645">
    <property type="entry name" value="Folylpolyglutamate_synth"/>
</dbReference>
<dbReference type="EMBL" id="JBBBZM010000008">
    <property type="protein sequence ID" value="KAL0639792.1"/>
    <property type="molecule type" value="Genomic_DNA"/>
</dbReference>
<evidence type="ECO:0000256" key="9">
    <source>
        <dbReference type="ARBA" id="ARBA00022723"/>
    </source>
</evidence>
<keyword evidence="6" id="KW-0963">Cytoplasm</keyword>
<dbReference type="PANTHER" id="PTHR11136:SF5">
    <property type="entry name" value="FOLYLPOLYGLUTAMATE SYNTHASE, MITOCHONDRIAL"/>
    <property type="match status" value="1"/>
</dbReference>
<evidence type="ECO:0000256" key="11">
    <source>
        <dbReference type="ARBA" id="ARBA00022792"/>
    </source>
</evidence>
<comment type="pathway">
    <text evidence="4 17">Cofactor biosynthesis; tetrahydrofolylpolyglutamate biosynthesis.</text>
</comment>
<dbReference type="PANTHER" id="PTHR11136">
    <property type="entry name" value="FOLYLPOLYGLUTAMATE SYNTHASE-RELATED"/>
    <property type="match status" value="1"/>
</dbReference>
<keyword evidence="19" id="KW-1185">Reference proteome</keyword>
<comment type="catalytic activity">
    <reaction evidence="16 17">
        <text>(6S)-5,6,7,8-tetrahydrofolyl-(gamma-L-Glu)(n) + L-glutamate + ATP = (6S)-5,6,7,8-tetrahydrofolyl-(gamma-L-Glu)(n+1) + ADP + phosphate + H(+)</text>
        <dbReference type="Rhea" id="RHEA:10580"/>
        <dbReference type="Rhea" id="RHEA-COMP:14738"/>
        <dbReference type="Rhea" id="RHEA-COMP:14740"/>
        <dbReference type="ChEBI" id="CHEBI:15378"/>
        <dbReference type="ChEBI" id="CHEBI:29985"/>
        <dbReference type="ChEBI" id="CHEBI:30616"/>
        <dbReference type="ChEBI" id="CHEBI:43474"/>
        <dbReference type="ChEBI" id="CHEBI:141005"/>
        <dbReference type="ChEBI" id="CHEBI:456216"/>
        <dbReference type="EC" id="6.3.2.17"/>
    </reaction>
</comment>
<keyword evidence="15" id="KW-0472">Membrane</keyword>
<evidence type="ECO:0000256" key="12">
    <source>
        <dbReference type="ARBA" id="ARBA00022840"/>
    </source>
</evidence>
<protein>
    <recommendedName>
        <fullName evidence="17">Folylpolyglutamate synthase</fullName>
        <ecNumber evidence="17">6.3.2.17</ecNumber>
    </recommendedName>
    <alternativeName>
        <fullName evidence="17">Folylpoly-gamma-glutamate synthetase</fullName>
    </alternativeName>
    <alternativeName>
        <fullName evidence="17">Tetrahydrofolylpolyglutamate synthase</fullName>
    </alternativeName>
</protein>
<evidence type="ECO:0000313" key="19">
    <source>
        <dbReference type="Proteomes" id="UP001447188"/>
    </source>
</evidence>
<dbReference type="SUPFAM" id="SSF53244">
    <property type="entry name" value="MurD-like peptide ligases, peptide-binding domain"/>
    <property type="match status" value="1"/>
</dbReference>
<evidence type="ECO:0000256" key="3">
    <source>
        <dbReference type="ARBA" id="ARBA00004496"/>
    </source>
</evidence>
<keyword evidence="8 17" id="KW-0436">Ligase</keyword>
<dbReference type="EC" id="6.3.2.17" evidence="17"/>
<keyword evidence="10" id="KW-0547">Nucleotide-binding</keyword>
<evidence type="ECO:0000256" key="5">
    <source>
        <dbReference type="ARBA" id="ARBA00008276"/>
    </source>
</evidence>
<dbReference type="InterPro" id="IPR018109">
    <property type="entry name" value="Folylpolyglutamate_synth_CS"/>
</dbReference>
<comment type="function">
    <text evidence="17">Catalyzes conversion of folates to polyglutamate derivatives allowing concentration of folate compounds in the cell and the intracellular retention of these cofactors, which are important substrates for most of the folate-dependent enzymes that are involved in one-carbon transfer reactions involved in purine, pyrimidine and amino acid synthesis.</text>
</comment>
<evidence type="ECO:0000256" key="10">
    <source>
        <dbReference type="ARBA" id="ARBA00022741"/>
    </source>
</evidence>
<sequence length="489" mass="53707">MSTRNTYHDAVVALNSLQSGSEAIKARKLAGNKIDRAVVQEMNEWPSDFNCLNIVHVAGTKGKGSTCTFVSSILSCYQRLHGVPKKIALYTSPHLIAVRERIQIDGEPISEDQFTKYFFEVWNRLEKSALEEGHEPTRKPAYFRFLTLMSFHVFIREGVDIAIYEVGVGGERDSTNIIERPIATGITSLGIDHVGALGDTIESIAWHKAGIFKFSSPAFTVDQYPAAMGVLEERAKEKNVELIKVGIHPNITSVNLKSTANFQKKNASLAIYLAGTALTALGIQLPDLRETLPDGFIQGLENAVCRGRLESNSEGPTTWYLDGAHTLDSLTVAVLLTFHGMYVLSSDVVGHKKVSYALIFNQQSRPEVLSLLRALHDSLGNASDGSMYAFDHVVFCTNVTWKDKGYNDDLVNRNTDPAIVKDMTVQKELAAMWKTLDAHAKTHVLGSVEEAVDFARDLGKEIGRAKVFVTGSLHLVGGVLAVQQGKPFS</sequence>
<evidence type="ECO:0000256" key="4">
    <source>
        <dbReference type="ARBA" id="ARBA00005150"/>
    </source>
</evidence>
<dbReference type="Gene3D" id="3.90.190.20">
    <property type="entry name" value="Mur ligase, C-terminal domain"/>
    <property type="match status" value="1"/>
</dbReference>